<accession>A0ABR2IEA8</accession>
<organism evidence="2 3">
    <name type="scientific">Tritrichomonas musculus</name>
    <dbReference type="NCBI Taxonomy" id="1915356"/>
    <lineage>
        <taxon>Eukaryota</taxon>
        <taxon>Metamonada</taxon>
        <taxon>Parabasalia</taxon>
        <taxon>Tritrichomonadida</taxon>
        <taxon>Tritrichomonadidae</taxon>
        <taxon>Tritrichomonas</taxon>
    </lineage>
</organism>
<evidence type="ECO:0000313" key="2">
    <source>
        <dbReference type="EMBL" id="KAK8861058.1"/>
    </source>
</evidence>
<protein>
    <recommendedName>
        <fullName evidence="1">BTB domain-containing protein</fullName>
    </recommendedName>
</protein>
<dbReference type="SUPFAM" id="SSF54695">
    <property type="entry name" value="POZ domain"/>
    <property type="match status" value="1"/>
</dbReference>
<gene>
    <name evidence="2" type="ORF">M9Y10_012750</name>
</gene>
<dbReference type="InterPro" id="IPR011333">
    <property type="entry name" value="SKP1/BTB/POZ_sf"/>
</dbReference>
<feature type="domain" description="BTB" evidence="1">
    <location>
        <begin position="26"/>
        <end position="100"/>
    </location>
</feature>
<proteinExistence type="predicted"/>
<evidence type="ECO:0000259" key="1">
    <source>
        <dbReference type="PROSITE" id="PS50097"/>
    </source>
</evidence>
<dbReference type="PROSITE" id="PS50097">
    <property type="entry name" value="BTB"/>
    <property type="match status" value="1"/>
</dbReference>
<comment type="caution">
    <text evidence="2">The sequence shown here is derived from an EMBL/GenBank/DDBJ whole genome shotgun (WGS) entry which is preliminary data.</text>
</comment>
<sequence length="551" mass="64372">MTNNYKLFIRLPTRFDEISKNTDVFNDCCLEFNNGDPIYCNRILLAKSSQWFEDYFNAHPKKGYEFSQANCVTVHIDQVEREYMELFINILKKNYLVVNVSNLPYLLKIAQVYKFPQISSILRTFYIDASQNDETLLYFAETFIKNDLVEDAIALAPMICKHFINIEFGEPDVFDITQIYKALSPPVFAAVLKQRYLDYPLEVKRREDEQREKDTRSQDRGELRKFNEDIYKKVDNFRLQKAQAGDNLVVKYIEDYVKERGLQSLTEDDKEALANVFVSDNKNKIKDPIFYIYIIQYGCNWLPDRYLQSHINTIINRRRNCLRFFQRATATDGKSKVNFTDTDNTSRWYLMQWLKLLSDVSLLKINDVTVSLVEFIRTLGGSCKPFDPIKYGFIIMDPKNDCTPPLISSQKVENAFIQDPKYHYITGTGTNKTKPFFQFSLGKEAKFTPSKIFFDSRVLFKHNETVGSLEQFKHLSKNSRGLVNRFEVRSDDDRNPTVITYADPTEPCEVPFTSNDHPFSKLRFDINENDKGSDIVRLTTLEILGLFDLKS</sequence>
<name>A0ABR2IEA8_9EUKA</name>
<dbReference type="SMART" id="SM00225">
    <property type="entry name" value="BTB"/>
    <property type="match status" value="1"/>
</dbReference>
<dbReference type="CDD" id="cd18186">
    <property type="entry name" value="BTB_POZ_ZBTB_KLHL-like"/>
    <property type="match status" value="1"/>
</dbReference>
<keyword evidence="3" id="KW-1185">Reference proteome</keyword>
<dbReference type="Pfam" id="PF00651">
    <property type="entry name" value="BTB"/>
    <property type="match status" value="1"/>
</dbReference>
<dbReference type="Proteomes" id="UP001470230">
    <property type="component" value="Unassembled WGS sequence"/>
</dbReference>
<dbReference type="InterPro" id="IPR000210">
    <property type="entry name" value="BTB/POZ_dom"/>
</dbReference>
<dbReference type="Gene3D" id="3.30.710.10">
    <property type="entry name" value="Potassium Channel Kv1.1, Chain A"/>
    <property type="match status" value="1"/>
</dbReference>
<dbReference type="EMBL" id="JAPFFF010000018">
    <property type="protein sequence ID" value="KAK8861058.1"/>
    <property type="molecule type" value="Genomic_DNA"/>
</dbReference>
<evidence type="ECO:0000313" key="3">
    <source>
        <dbReference type="Proteomes" id="UP001470230"/>
    </source>
</evidence>
<reference evidence="2 3" key="1">
    <citation type="submission" date="2024-04" db="EMBL/GenBank/DDBJ databases">
        <title>Tritrichomonas musculus Genome.</title>
        <authorList>
            <person name="Alves-Ferreira E."/>
            <person name="Grigg M."/>
            <person name="Lorenzi H."/>
            <person name="Galac M."/>
        </authorList>
    </citation>
    <scope>NUCLEOTIDE SEQUENCE [LARGE SCALE GENOMIC DNA]</scope>
    <source>
        <strain evidence="2 3">EAF2021</strain>
    </source>
</reference>